<accession>A0AAV7KN11</accession>
<feature type="compositionally biased region" description="Basic and acidic residues" evidence="1">
    <location>
        <begin position="18"/>
        <end position="27"/>
    </location>
</feature>
<sequence>MASEREVIFEERATRGLGVRERGERRGQQQSELARFPGAFQSQSRRGFLERSSVGASVELPAELKKLQEIARVGQHSIKKEAIRRDPCIQLIMAPKKASASKSKGKDPELSQLLRLVLEKLGREEAGEVMGSPVRDTGGKTCGRPKRSHVAPSAAFTPVKHARKGRAQAPAPPPSRPLTMAATTAVVNIPVVIDLLEPPPPVAAPSPVIQGIAPVPGLEGVLADIRKSLVSNANAPVKGGY</sequence>
<feature type="region of interest" description="Disordered" evidence="1">
    <location>
        <begin position="18"/>
        <end position="37"/>
    </location>
</feature>
<name>A0AAV7KN11_PLEWA</name>
<evidence type="ECO:0000313" key="2">
    <source>
        <dbReference type="EMBL" id="KAJ1080676.1"/>
    </source>
</evidence>
<organism evidence="2 3">
    <name type="scientific">Pleurodeles waltl</name>
    <name type="common">Iberian ribbed newt</name>
    <dbReference type="NCBI Taxonomy" id="8319"/>
    <lineage>
        <taxon>Eukaryota</taxon>
        <taxon>Metazoa</taxon>
        <taxon>Chordata</taxon>
        <taxon>Craniata</taxon>
        <taxon>Vertebrata</taxon>
        <taxon>Euteleostomi</taxon>
        <taxon>Amphibia</taxon>
        <taxon>Batrachia</taxon>
        <taxon>Caudata</taxon>
        <taxon>Salamandroidea</taxon>
        <taxon>Salamandridae</taxon>
        <taxon>Pleurodelinae</taxon>
        <taxon>Pleurodeles</taxon>
    </lineage>
</organism>
<gene>
    <name evidence="2" type="ORF">NDU88_000870</name>
</gene>
<evidence type="ECO:0000313" key="3">
    <source>
        <dbReference type="Proteomes" id="UP001066276"/>
    </source>
</evidence>
<dbReference type="AlphaFoldDB" id="A0AAV7KN11"/>
<keyword evidence="3" id="KW-1185">Reference proteome</keyword>
<protein>
    <submittedName>
        <fullName evidence="2">Uncharacterized protein</fullName>
    </submittedName>
</protein>
<reference evidence="2" key="1">
    <citation type="journal article" date="2022" name="bioRxiv">
        <title>Sequencing and chromosome-scale assembly of the giantPleurodeles waltlgenome.</title>
        <authorList>
            <person name="Brown T."/>
            <person name="Elewa A."/>
            <person name="Iarovenko S."/>
            <person name="Subramanian E."/>
            <person name="Araus A.J."/>
            <person name="Petzold A."/>
            <person name="Susuki M."/>
            <person name="Suzuki K.-i.T."/>
            <person name="Hayashi T."/>
            <person name="Toyoda A."/>
            <person name="Oliveira C."/>
            <person name="Osipova E."/>
            <person name="Leigh N.D."/>
            <person name="Simon A."/>
            <person name="Yun M.H."/>
        </authorList>
    </citation>
    <scope>NUCLEOTIDE SEQUENCE</scope>
    <source>
        <strain evidence="2">20211129_DDA</strain>
        <tissue evidence="2">Liver</tissue>
    </source>
</reference>
<dbReference type="EMBL" id="JANPWB010000016">
    <property type="protein sequence ID" value="KAJ1080676.1"/>
    <property type="molecule type" value="Genomic_DNA"/>
</dbReference>
<evidence type="ECO:0000256" key="1">
    <source>
        <dbReference type="SAM" id="MobiDB-lite"/>
    </source>
</evidence>
<dbReference type="Proteomes" id="UP001066276">
    <property type="component" value="Chromosome 12"/>
</dbReference>
<feature type="region of interest" description="Disordered" evidence="1">
    <location>
        <begin position="128"/>
        <end position="178"/>
    </location>
</feature>
<proteinExistence type="predicted"/>
<comment type="caution">
    <text evidence="2">The sequence shown here is derived from an EMBL/GenBank/DDBJ whole genome shotgun (WGS) entry which is preliminary data.</text>
</comment>